<dbReference type="Proteomes" id="UP000277204">
    <property type="component" value="Unassembled WGS sequence"/>
</dbReference>
<name>A0A183LBU2_9TREM</name>
<sequence length="67" mass="7201">MMSFRGTVVVVRGDQQKTLDPGFVLSGTRQHGVTVILRELLLPDGFDPVSPSFTVTDVTAGLFGPCH</sequence>
<proteinExistence type="predicted"/>
<evidence type="ECO:0000313" key="1">
    <source>
        <dbReference type="EMBL" id="VDO50723.1"/>
    </source>
</evidence>
<gene>
    <name evidence="1" type="ORF">SMRZ_LOCUS1267</name>
</gene>
<dbReference type="AlphaFoldDB" id="A0A183LBU2"/>
<organism evidence="1 2">
    <name type="scientific">Schistosoma margrebowiei</name>
    <dbReference type="NCBI Taxonomy" id="48269"/>
    <lineage>
        <taxon>Eukaryota</taxon>
        <taxon>Metazoa</taxon>
        <taxon>Spiralia</taxon>
        <taxon>Lophotrochozoa</taxon>
        <taxon>Platyhelminthes</taxon>
        <taxon>Trematoda</taxon>
        <taxon>Digenea</taxon>
        <taxon>Strigeidida</taxon>
        <taxon>Schistosomatoidea</taxon>
        <taxon>Schistosomatidae</taxon>
        <taxon>Schistosoma</taxon>
    </lineage>
</organism>
<accession>A0A183LBU2</accession>
<reference evidence="1 2" key="1">
    <citation type="submission" date="2018-11" db="EMBL/GenBank/DDBJ databases">
        <authorList>
            <consortium name="Pathogen Informatics"/>
        </authorList>
    </citation>
    <scope>NUCLEOTIDE SEQUENCE [LARGE SCALE GENOMIC DNA]</scope>
    <source>
        <strain evidence="1 2">Zambia</strain>
    </source>
</reference>
<dbReference type="EMBL" id="UZAI01000270">
    <property type="protein sequence ID" value="VDO50723.1"/>
    <property type="molecule type" value="Genomic_DNA"/>
</dbReference>
<keyword evidence="2" id="KW-1185">Reference proteome</keyword>
<evidence type="ECO:0000313" key="2">
    <source>
        <dbReference type="Proteomes" id="UP000277204"/>
    </source>
</evidence>
<protein>
    <submittedName>
        <fullName evidence="1">Uncharacterized protein</fullName>
    </submittedName>
</protein>